<dbReference type="Pfam" id="PF13439">
    <property type="entry name" value="Glyco_transf_4"/>
    <property type="match status" value="1"/>
</dbReference>
<comment type="caution">
    <text evidence="5">The sequence shown here is derived from an EMBL/GenBank/DDBJ whole genome shotgun (WGS) entry which is preliminary data.</text>
</comment>
<proteinExistence type="predicted"/>
<keyword evidence="2" id="KW-0808">Transferase</keyword>
<feature type="domain" description="Glycosyl transferase family 1" evidence="3">
    <location>
        <begin position="205"/>
        <end position="359"/>
    </location>
</feature>
<evidence type="ECO:0000256" key="2">
    <source>
        <dbReference type="ARBA" id="ARBA00022679"/>
    </source>
</evidence>
<accession>A0A1E8PXI5</accession>
<dbReference type="EMBL" id="MCHX01000086">
    <property type="protein sequence ID" value="OFJ50955.1"/>
    <property type="molecule type" value="Genomic_DNA"/>
</dbReference>
<dbReference type="PANTHER" id="PTHR45947:SF3">
    <property type="entry name" value="SULFOQUINOVOSYL TRANSFERASE SQD2"/>
    <property type="match status" value="1"/>
</dbReference>
<dbReference type="InterPro" id="IPR028098">
    <property type="entry name" value="Glyco_trans_4-like_N"/>
</dbReference>
<evidence type="ECO:0008006" key="7">
    <source>
        <dbReference type="Google" id="ProtNLM"/>
    </source>
</evidence>
<dbReference type="GO" id="GO:1901137">
    <property type="term" value="P:carbohydrate derivative biosynthetic process"/>
    <property type="evidence" value="ECO:0007669"/>
    <property type="project" value="UniProtKB-ARBA"/>
</dbReference>
<organism evidence="5 6">
    <name type="scientific">Mycolicibacterium grossiae</name>
    <dbReference type="NCBI Taxonomy" id="1552759"/>
    <lineage>
        <taxon>Bacteria</taxon>
        <taxon>Bacillati</taxon>
        <taxon>Actinomycetota</taxon>
        <taxon>Actinomycetes</taxon>
        <taxon>Mycobacteriales</taxon>
        <taxon>Mycobacteriaceae</taxon>
        <taxon>Mycolicibacterium</taxon>
    </lineage>
</organism>
<evidence type="ECO:0000259" key="3">
    <source>
        <dbReference type="Pfam" id="PF00534"/>
    </source>
</evidence>
<dbReference type="Gene3D" id="3.40.50.2000">
    <property type="entry name" value="Glycogen Phosphorylase B"/>
    <property type="match status" value="2"/>
</dbReference>
<keyword evidence="6" id="KW-1185">Reference proteome</keyword>
<dbReference type="Pfam" id="PF00534">
    <property type="entry name" value="Glycos_transf_1"/>
    <property type="match status" value="1"/>
</dbReference>
<dbReference type="GO" id="GO:0016757">
    <property type="term" value="F:glycosyltransferase activity"/>
    <property type="evidence" value="ECO:0007669"/>
    <property type="project" value="UniProtKB-KW"/>
</dbReference>
<gene>
    <name evidence="5" type="ORF">BEL07_25425</name>
</gene>
<name>A0A1E8PXI5_9MYCO</name>
<dbReference type="PANTHER" id="PTHR45947">
    <property type="entry name" value="SULFOQUINOVOSYL TRANSFERASE SQD2"/>
    <property type="match status" value="1"/>
</dbReference>
<dbReference type="Proteomes" id="UP000178953">
    <property type="component" value="Unassembled WGS sequence"/>
</dbReference>
<reference evidence="5 6" key="1">
    <citation type="submission" date="2016-09" db="EMBL/GenBank/DDBJ databases">
        <title>genome sequence of Mycobacterium sp. 739 SCH.</title>
        <authorList>
            <person name="Greninger A.L."/>
            <person name="Qin X."/>
            <person name="Jerome K."/>
            <person name="Vora S."/>
            <person name="Quinn K."/>
        </authorList>
    </citation>
    <scope>NUCLEOTIDE SEQUENCE [LARGE SCALE GENOMIC DNA]</scope>
    <source>
        <strain evidence="5 6">SCH</strain>
    </source>
</reference>
<protein>
    <recommendedName>
        <fullName evidence="7">Glycosyl transferase family 1</fullName>
    </recommendedName>
</protein>
<evidence type="ECO:0000313" key="6">
    <source>
        <dbReference type="Proteomes" id="UP000178953"/>
    </source>
</evidence>
<evidence type="ECO:0000256" key="1">
    <source>
        <dbReference type="ARBA" id="ARBA00022676"/>
    </source>
</evidence>
<evidence type="ECO:0000313" key="5">
    <source>
        <dbReference type="EMBL" id="OFJ50955.1"/>
    </source>
</evidence>
<dbReference type="InterPro" id="IPR050194">
    <property type="entry name" value="Glycosyltransferase_grp1"/>
</dbReference>
<dbReference type="SUPFAM" id="SSF53756">
    <property type="entry name" value="UDP-Glycosyltransferase/glycogen phosphorylase"/>
    <property type="match status" value="1"/>
</dbReference>
<evidence type="ECO:0000259" key="4">
    <source>
        <dbReference type="Pfam" id="PF13439"/>
    </source>
</evidence>
<dbReference type="AlphaFoldDB" id="A0A1E8PXI5"/>
<keyword evidence="1" id="KW-0328">Glycosyltransferase</keyword>
<dbReference type="GO" id="GO:1903509">
    <property type="term" value="P:liposaccharide metabolic process"/>
    <property type="evidence" value="ECO:0007669"/>
    <property type="project" value="UniProtKB-ARBA"/>
</dbReference>
<dbReference type="RefSeq" id="WP_070355836.1">
    <property type="nucleotide sequence ID" value="NZ_CP043474.1"/>
</dbReference>
<feature type="domain" description="Glycosyltransferase subfamily 4-like N-terminal" evidence="4">
    <location>
        <begin position="24"/>
        <end position="195"/>
    </location>
</feature>
<dbReference type="GO" id="GO:0008610">
    <property type="term" value="P:lipid biosynthetic process"/>
    <property type="evidence" value="ECO:0007669"/>
    <property type="project" value="UniProtKB-ARBA"/>
</dbReference>
<sequence>MRILRLCSVFDPVGVPLRTRFDLVGGMQTHTGELTRALDARGVRQTVLTTWPPGSPRVLRLGRAAVVARLGLPVPVCRQFYAVPAARLVWQLARRHDLVHVHLGEDLAIVPLGLAAARRAGIPMVLTVHSSQRRTLRISGVRSAALKVVGSVVEDAGERRADRILVLTDRLRDQLAADGIDPERIRVVPSGVNPTLFDDASPIAPHGGQCLLFVGRLHPQKGVDTLIRAMADLPTAQLAIAGDGPDRAQLERLAERLGVADRIRFLGFVAHDDVPALMRRGDVFVMPSRYEELGTAIIEAMACGLPVVASRVGGIPNLVADGDTGLLTPPGDAPALAAALRRVLTEPGLAGKLGAEARARTAAYQWPALADRVLEAYREVVA</sequence>
<dbReference type="InterPro" id="IPR001296">
    <property type="entry name" value="Glyco_trans_1"/>
</dbReference>